<protein>
    <submittedName>
        <fullName evidence="1">Uncharacterized protein</fullName>
    </submittedName>
</protein>
<name>A0ABD2AGT3_VESSQ</name>
<proteinExistence type="predicted"/>
<evidence type="ECO:0000313" key="1">
    <source>
        <dbReference type="EMBL" id="KAL2718910.1"/>
    </source>
</evidence>
<evidence type="ECO:0000313" key="2">
    <source>
        <dbReference type="Proteomes" id="UP001607302"/>
    </source>
</evidence>
<dbReference type="EMBL" id="JAUDFV010000151">
    <property type="protein sequence ID" value="KAL2718910.1"/>
    <property type="molecule type" value="Genomic_DNA"/>
</dbReference>
<gene>
    <name evidence="1" type="ORF">V1478_011329</name>
</gene>
<accession>A0ABD2AGT3</accession>
<feature type="non-terminal residue" evidence="1">
    <location>
        <position position="1"/>
    </location>
</feature>
<comment type="caution">
    <text evidence="1">The sequence shown here is derived from an EMBL/GenBank/DDBJ whole genome shotgun (WGS) entry which is preliminary data.</text>
</comment>
<dbReference type="Proteomes" id="UP001607302">
    <property type="component" value="Unassembled WGS sequence"/>
</dbReference>
<sequence length="135" mass="16064">KTRKKKKSNKRRKRRFSDELRRRCSSRIYSHDAISRSQFYSVGPYSSGLKELRTPGAKQQAVRKMDGLLTVPPMESGKRLFYSSIPRKMSSRRKEIDKRDIEMHGSDGEEKEHKRNFKMNFFYVDEETLERNALE</sequence>
<organism evidence="1 2">
    <name type="scientific">Vespula squamosa</name>
    <name type="common">Southern yellow jacket</name>
    <name type="synonym">Wasp</name>
    <dbReference type="NCBI Taxonomy" id="30214"/>
    <lineage>
        <taxon>Eukaryota</taxon>
        <taxon>Metazoa</taxon>
        <taxon>Ecdysozoa</taxon>
        <taxon>Arthropoda</taxon>
        <taxon>Hexapoda</taxon>
        <taxon>Insecta</taxon>
        <taxon>Pterygota</taxon>
        <taxon>Neoptera</taxon>
        <taxon>Endopterygota</taxon>
        <taxon>Hymenoptera</taxon>
        <taxon>Apocrita</taxon>
        <taxon>Aculeata</taxon>
        <taxon>Vespoidea</taxon>
        <taxon>Vespidae</taxon>
        <taxon>Vespinae</taxon>
        <taxon>Vespula</taxon>
    </lineage>
</organism>
<keyword evidence="2" id="KW-1185">Reference proteome</keyword>
<dbReference type="AlphaFoldDB" id="A0ABD2AGT3"/>
<reference evidence="1 2" key="1">
    <citation type="journal article" date="2024" name="Ann. Entomol. Soc. Am.">
        <title>Genomic analyses of the southern and eastern yellowjacket wasps (Hymenoptera: Vespidae) reveal evolutionary signatures of social life.</title>
        <authorList>
            <person name="Catto M.A."/>
            <person name="Caine P.B."/>
            <person name="Orr S.E."/>
            <person name="Hunt B.G."/>
            <person name="Goodisman M.A.D."/>
        </authorList>
    </citation>
    <scope>NUCLEOTIDE SEQUENCE [LARGE SCALE GENOMIC DNA]</scope>
    <source>
        <strain evidence="1">233</strain>
        <tissue evidence="1">Head and thorax</tissue>
    </source>
</reference>